<keyword evidence="1" id="KW-0732">Signal</keyword>
<evidence type="ECO:0000313" key="4">
    <source>
        <dbReference type="Proteomes" id="UP000646365"/>
    </source>
</evidence>
<dbReference type="EMBL" id="BMJQ01000001">
    <property type="protein sequence ID" value="GGF02301.1"/>
    <property type="molecule type" value="Genomic_DNA"/>
</dbReference>
<dbReference type="SMART" id="SM00867">
    <property type="entry name" value="YceI"/>
    <property type="match status" value="1"/>
</dbReference>
<dbReference type="RefSeq" id="WP_189042029.1">
    <property type="nucleotide sequence ID" value="NZ_BMJQ01000001.1"/>
</dbReference>
<evidence type="ECO:0000259" key="2">
    <source>
        <dbReference type="SMART" id="SM00867"/>
    </source>
</evidence>
<feature type="domain" description="Lipid/polyisoprenoid-binding YceI-like" evidence="2">
    <location>
        <begin position="40"/>
        <end position="204"/>
    </location>
</feature>
<gene>
    <name evidence="3" type="ORF">GCM10011611_04720</name>
</gene>
<evidence type="ECO:0000313" key="3">
    <source>
        <dbReference type="EMBL" id="GGF02301.1"/>
    </source>
</evidence>
<dbReference type="PANTHER" id="PTHR34406:SF1">
    <property type="entry name" value="PROTEIN YCEI"/>
    <property type="match status" value="1"/>
</dbReference>
<evidence type="ECO:0000256" key="1">
    <source>
        <dbReference type="SAM" id="SignalP"/>
    </source>
</evidence>
<name>A0A8J2YQT7_9PROT</name>
<dbReference type="InterPro" id="IPR007372">
    <property type="entry name" value="Lipid/polyisoprenoid-bd_YceI"/>
</dbReference>
<dbReference type="Proteomes" id="UP000646365">
    <property type="component" value="Unassembled WGS sequence"/>
</dbReference>
<dbReference type="Pfam" id="PF04264">
    <property type="entry name" value="YceI"/>
    <property type="match status" value="1"/>
</dbReference>
<dbReference type="Gene3D" id="2.40.128.110">
    <property type="entry name" value="Lipid/polyisoprenoid-binding, YceI-like"/>
    <property type="match status" value="1"/>
</dbReference>
<organism evidence="3 4">
    <name type="scientific">Aliidongia dinghuensis</name>
    <dbReference type="NCBI Taxonomy" id="1867774"/>
    <lineage>
        <taxon>Bacteria</taxon>
        <taxon>Pseudomonadati</taxon>
        <taxon>Pseudomonadota</taxon>
        <taxon>Alphaproteobacteria</taxon>
        <taxon>Rhodospirillales</taxon>
        <taxon>Dongiaceae</taxon>
        <taxon>Aliidongia</taxon>
    </lineage>
</organism>
<keyword evidence="4" id="KW-1185">Reference proteome</keyword>
<feature type="chain" id="PRO_5035243223" evidence="1">
    <location>
        <begin position="27"/>
        <end position="206"/>
    </location>
</feature>
<protein>
    <submittedName>
        <fullName evidence="3">Polyisoprenoid-binding protein</fullName>
    </submittedName>
</protein>
<dbReference type="PANTHER" id="PTHR34406">
    <property type="entry name" value="PROTEIN YCEI"/>
    <property type="match status" value="1"/>
</dbReference>
<proteinExistence type="predicted"/>
<reference evidence="3" key="2">
    <citation type="submission" date="2020-09" db="EMBL/GenBank/DDBJ databases">
        <authorList>
            <person name="Sun Q."/>
            <person name="Zhou Y."/>
        </authorList>
    </citation>
    <scope>NUCLEOTIDE SEQUENCE</scope>
    <source>
        <strain evidence="3">CGMCC 1.15725</strain>
    </source>
</reference>
<dbReference type="SUPFAM" id="SSF101874">
    <property type="entry name" value="YceI-like"/>
    <property type="match status" value="1"/>
</dbReference>
<reference evidence="3" key="1">
    <citation type="journal article" date="2014" name="Int. J. Syst. Evol. Microbiol.">
        <title>Complete genome sequence of Corynebacterium casei LMG S-19264T (=DSM 44701T), isolated from a smear-ripened cheese.</title>
        <authorList>
            <consortium name="US DOE Joint Genome Institute (JGI-PGF)"/>
            <person name="Walter F."/>
            <person name="Albersmeier A."/>
            <person name="Kalinowski J."/>
            <person name="Ruckert C."/>
        </authorList>
    </citation>
    <scope>NUCLEOTIDE SEQUENCE</scope>
    <source>
        <strain evidence="3">CGMCC 1.15725</strain>
    </source>
</reference>
<dbReference type="AlphaFoldDB" id="A0A8J2YQT7"/>
<comment type="caution">
    <text evidence="3">The sequence shown here is derived from an EMBL/GenBank/DDBJ whole genome shotgun (WGS) entry which is preliminary data.</text>
</comment>
<feature type="signal peptide" evidence="1">
    <location>
        <begin position="1"/>
        <end position="26"/>
    </location>
</feature>
<sequence>MFRPLLPYALSAAVLAASAAVLPAQAQTASQDPASVEAGAYNLEPYHTRVLFSVNHFGFTTWYGEFSNVSGNLNLDPKAVAKSTLEIHIPVASLSTSNTMVDGELKGDKWFDAAQFPEIVFKADKIAPTGKTTAKVTGELTFHGVTKPVTLAVKLNGAGVNPLDKKFTTGFEVSGKIKRSDFGVKTYVPMVGDDVDLIISAAFEHA</sequence>
<accession>A0A8J2YQT7</accession>
<dbReference type="InterPro" id="IPR036761">
    <property type="entry name" value="TTHA0802/YceI-like_sf"/>
</dbReference>